<protein>
    <submittedName>
        <fullName evidence="3">Sortase A</fullName>
        <ecNumber evidence="3">3.4.22.70</ecNumber>
    </submittedName>
</protein>
<dbReference type="NCBIfam" id="NF033746">
    <property type="entry name" value="class_D_sortase"/>
    <property type="match status" value="1"/>
</dbReference>
<dbReference type="InterPro" id="IPR005754">
    <property type="entry name" value="Sortase"/>
</dbReference>
<dbReference type="Pfam" id="PF04203">
    <property type="entry name" value="Sortase"/>
    <property type="match status" value="1"/>
</dbReference>
<organism evidence="3 4">
    <name type="scientific">Sutcliffiella tianshenii</name>
    <dbReference type="NCBI Taxonomy" id="1463404"/>
    <lineage>
        <taxon>Bacteria</taxon>
        <taxon>Bacillati</taxon>
        <taxon>Bacillota</taxon>
        <taxon>Bacilli</taxon>
        <taxon>Bacillales</taxon>
        <taxon>Bacillaceae</taxon>
        <taxon>Sutcliffiella</taxon>
    </lineage>
</organism>
<evidence type="ECO:0000313" key="4">
    <source>
        <dbReference type="Proteomes" id="UP000737402"/>
    </source>
</evidence>
<keyword evidence="4" id="KW-1185">Reference proteome</keyword>
<name>A0ABS2NUT5_9BACI</name>
<dbReference type="GO" id="GO:0016787">
    <property type="term" value="F:hydrolase activity"/>
    <property type="evidence" value="ECO:0007669"/>
    <property type="project" value="UniProtKB-KW"/>
</dbReference>
<sequence length="185" mass="20612">MVKLRIASILIFIIGAALFVGSGLSFWRGYSAVEEWNKLDSQDRVKEEAPLGPFSVGDGIGDLVIPRLEASIPIYHGASEEELKKGIGHVANSKLPGEDGNIVLSGHRDTVFRRLGELEVGDSLYVEYGEGEYHYKIRRIRIVDADDTTVLVPKPKETLTVTTCYPFRFIGNAPERYVLEAVRIY</sequence>
<gene>
    <name evidence="3" type="ORF">JOC95_000261</name>
</gene>
<dbReference type="Gene3D" id="2.40.260.10">
    <property type="entry name" value="Sortase"/>
    <property type="match status" value="1"/>
</dbReference>
<keyword evidence="2" id="KW-1133">Transmembrane helix</keyword>
<dbReference type="NCBIfam" id="TIGR01076">
    <property type="entry name" value="sortase_fam"/>
    <property type="match status" value="1"/>
</dbReference>
<evidence type="ECO:0000256" key="2">
    <source>
        <dbReference type="SAM" id="Phobius"/>
    </source>
</evidence>
<keyword evidence="2" id="KW-0812">Transmembrane</keyword>
<dbReference type="SUPFAM" id="SSF63817">
    <property type="entry name" value="Sortase"/>
    <property type="match status" value="1"/>
</dbReference>
<evidence type="ECO:0000256" key="1">
    <source>
        <dbReference type="ARBA" id="ARBA00022801"/>
    </source>
</evidence>
<feature type="transmembrane region" description="Helical" evidence="2">
    <location>
        <begin position="6"/>
        <end position="27"/>
    </location>
</feature>
<keyword evidence="1 3" id="KW-0378">Hydrolase</keyword>
<keyword evidence="2" id="KW-0472">Membrane</keyword>
<reference evidence="3 4" key="1">
    <citation type="submission" date="2021-01" db="EMBL/GenBank/DDBJ databases">
        <title>Genomic Encyclopedia of Type Strains, Phase IV (KMG-IV): sequencing the most valuable type-strain genomes for metagenomic binning, comparative biology and taxonomic classification.</title>
        <authorList>
            <person name="Goeker M."/>
        </authorList>
    </citation>
    <scope>NUCLEOTIDE SEQUENCE [LARGE SCALE GENOMIC DNA]</scope>
    <source>
        <strain evidence="3 4">DSM 25879</strain>
    </source>
</reference>
<dbReference type="InterPro" id="IPR053525">
    <property type="entry name" value="Sortase_D"/>
</dbReference>
<dbReference type="InterPro" id="IPR041999">
    <property type="entry name" value="Sortase_D_1"/>
</dbReference>
<dbReference type="EMBL" id="JAFBED010000001">
    <property type="protein sequence ID" value="MBM7618419.1"/>
    <property type="molecule type" value="Genomic_DNA"/>
</dbReference>
<proteinExistence type="predicted"/>
<dbReference type="RefSeq" id="WP_204412685.1">
    <property type="nucleotide sequence ID" value="NZ_JAFBED010000001.1"/>
</dbReference>
<dbReference type="CDD" id="cd05828">
    <property type="entry name" value="Sortase_D_1"/>
    <property type="match status" value="1"/>
</dbReference>
<dbReference type="EC" id="3.4.22.70" evidence="3"/>
<dbReference type="InterPro" id="IPR023365">
    <property type="entry name" value="Sortase_dom-sf"/>
</dbReference>
<evidence type="ECO:0000313" key="3">
    <source>
        <dbReference type="EMBL" id="MBM7618419.1"/>
    </source>
</evidence>
<accession>A0ABS2NUT5</accession>
<dbReference type="Proteomes" id="UP000737402">
    <property type="component" value="Unassembled WGS sequence"/>
</dbReference>
<comment type="caution">
    <text evidence="3">The sequence shown here is derived from an EMBL/GenBank/DDBJ whole genome shotgun (WGS) entry which is preliminary data.</text>
</comment>